<dbReference type="PATRIC" id="fig|404937.3.peg.1849"/>
<proteinExistence type="predicted"/>
<reference evidence="1 2" key="1">
    <citation type="submission" date="2015-01" db="EMBL/GenBank/DDBJ databases">
        <title>Draft genome of Anoxybacillus thermarum strain AF/04.</title>
        <authorList>
            <person name="Poli A."/>
            <person name="Nicolaus B."/>
            <person name="Chan K.-G."/>
            <person name="Kahar U.M."/>
            <person name="Yaakob A.S."/>
            <person name="Chan C.S."/>
            <person name="Goh K.M."/>
        </authorList>
    </citation>
    <scope>NUCLEOTIDE SEQUENCE [LARGE SCALE GENOMIC DNA]</scope>
    <source>
        <strain evidence="1 2">AF/04</strain>
    </source>
</reference>
<accession>A0A0D0RZL7</accession>
<dbReference type="Proteomes" id="UP000032102">
    <property type="component" value="Unassembled WGS sequence"/>
</dbReference>
<dbReference type="InterPro" id="IPR024079">
    <property type="entry name" value="MetalloPept_cat_dom_sf"/>
</dbReference>
<dbReference type="RefSeq" id="WP_043966619.1">
    <property type="nucleotide sequence ID" value="NZ_JXTH01000032.1"/>
</dbReference>
<dbReference type="SUPFAM" id="SSF55486">
    <property type="entry name" value="Metalloproteases ('zincins'), catalytic domain"/>
    <property type="match status" value="1"/>
</dbReference>
<name>A0A0D0RZL7_9BACL</name>
<gene>
    <name evidence="1" type="ORF">LH47_01754</name>
</gene>
<dbReference type="Gene3D" id="3.40.390.10">
    <property type="entry name" value="Collagenase (Catalytic Domain)"/>
    <property type="match status" value="1"/>
</dbReference>
<protein>
    <recommendedName>
        <fullName evidence="3">Matrixin</fullName>
    </recommendedName>
</protein>
<sequence length="206" mass="23117">MENGIREMNILGREEIMNVKRILLLIPSLAFLLPTILVSAHSDHYNPNGYAGAQNLKYWRDASVSSTGYHNRADTAYATWNNISSKVAISRVTSEPTYYSIVVYAGTISGSTVYAVADYWTYGFFGWSQVNPGDARDRSRIRLNTPQMNTLTSAESTDVIIHEFGHALSLRHNDDSGASVMKEYELTIYGSPQQTDKDHLKQKWGN</sequence>
<keyword evidence="2" id="KW-1185">Reference proteome</keyword>
<evidence type="ECO:0000313" key="2">
    <source>
        <dbReference type="Proteomes" id="UP000032102"/>
    </source>
</evidence>
<evidence type="ECO:0008006" key="3">
    <source>
        <dbReference type="Google" id="ProtNLM"/>
    </source>
</evidence>
<dbReference type="GO" id="GO:0008237">
    <property type="term" value="F:metallopeptidase activity"/>
    <property type="evidence" value="ECO:0007669"/>
    <property type="project" value="InterPro"/>
</dbReference>
<dbReference type="EMBL" id="JXTH01000032">
    <property type="protein sequence ID" value="KIQ94136.1"/>
    <property type="molecule type" value="Genomic_DNA"/>
</dbReference>
<organism evidence="1 2">
    <name type="scientific">Anoxybacillus thermarum</name>
    <dbReference type="NCBI Taxonomy" id="404937"/>
    <lineage>
        <taxon>Bacteria</taxon>
        <taxon>Bacillati</taxon>
        <taxon>Bacillota</taxon>
        <taxon>Bacilli</taxon>
        <taxon>Bacillales</taxon>
        <taxon>Anoxybacillaceae</taxon>
        <taxon>Anoxybacillus</taxon>
    </lineage>
</organism>
<evidence type="ECO:0000313" key="1">
    <source>
        <dbReference type="EMBL" id="KIQ94136.1"/>
    </source>
</evidence>
<dbReference type="AlphaFoldDB" id="A0A0D0RZL7"/>
<comment type="caution">
    <text evidence="1">The sequence shown here is derived from an EMBL/GenBank/DDBJ whole genome shotgun (WGS) entry which is preliminary data.</text>
</comment>